<proteinExistence type="predicted"/>
<evidence type="ECO:0000313" key="1">
    <source>
        <dbReference type="EMBL" id="KAG2208275.1"/>
    </source>
</evidence>
<dbReference type="Pfam" id="PF12296">
    <property type="entry name" value="HsbA"/>
    <property type="match status" value="1"/>
</dbReference>
<gene>
    <name evidence="1" type="ORF">INT47_006131</name>
</gene>
<comment type="caution">
    <text evidence="1">The sequence shown here is derived from an EMBL/GenBank/DDBJ whole genome shotgun (WGS) entry which is preliminary data.</text>
</comment>
<evidence type="ECO:0000313" key="2">
    <source>
        <dbReference type="Proteomes" id="UP000603453"/>
    </source>
</evidence>
<dbReference type="Proteomes" id="UP000603453">
    <property type="component" value="Unassembled WGS sequence"/>
</dbReference>
<protein>
    <submittedName>
        <fullName evidence="1">Uncharacterized protein</fullName>
    </submittedName>
</protein>
<sequence>MTLSVSAASYNKRVISDGVQSCINGLNTANSNLLGLTDAVKGFTSAAGYGGAIALHKPVEALETLLKSINTACCSITTTVSHEEATTVFDLVADFVPNVTGSLDVIISKKPEFAAVLFADIIIKNDVKVLADLVKKLDSCLISAAPEDLLDSAQSYIDVIDAKLDSAFTAYGITA</sequence>
<reference evidence="1" key="1">
    <citation type="submission" date="2020-12" db="EMBL/GenBank/DDBJ databases">
        <title>Metabolic potential, ecology and presence of endohyphal bacteria is reflected in genomic diversity of Mucoromycotina.</title>
        <authorList>
            <person name="Muszewska A."/>
            <person name="Okrasinska A."/>
            <person name="Steczkiewicz K."/>
            <person name="Drgas O."/>
            <person name="Orlowska M."/>
            <person name="Perlinska-Lenart U."/>
            <person name="Aleksandrzak-Piekarczyk T."/>
            <person name="Szatraj K."/>
            <person name="Zielenkiewicz U."/>
            <person name="Pilsyk S."/>
            <person name="Malc E."/>
            <person name="Mieczkowski P."/>
            <person name="Kruszewska J.S."/>
            <person name="Biernat P."/>
            <person name="Pawlowska J."/>
        </authorList>
    </citation>
    <scope>NUCLEOTIDE SEQUENCE</scope>
    <source>
        <strain evidence="1">WA0000017839</strain>
    </source>
</reference>
<dbReference type="InterPro" id="IPR021054">
    <property type="entry name" value="Cell_wall_mannoprotein_1"/>
</dbReference>
<dbReference type="AlphaFoldDB" id="A0A8H7RDD6"/>
<dbReference type="EMBL" id="JAEPRD010000020">
    <property type="protein sequence ID" value="KAG2208275.1"/>
    <property type="molecule type" value="Genomic_DNA"/>
</dbReference>
<accession>A0A8H7RDD6</accession>
<name>A0A8H7RDD6_9FUNG</name>
<organism evidence="1 2">
    <name type="scientific">Mucor saturninus</name>
    <dbReference type="NCBI Taxonomy" id="64648"/>
    <lineage>
        <taxon>Eukaryota</taxon>
        <taxon>Fungi</taxon>
        <taxon>Fungi incertae sedis</taxon>
        <taxon>Mucoromycota</taxon>
        <taxon>Mucoromycotina</taxon>
        <taxon>Mucoromycetes</taxon>
        <taxon>Mucorales</taxon>
        <taxon>Mucorineae</taxon>
        <taxon>Mucoraceae</taxon>
        <taxon>Mucor</taxon>
    </lineage>
</organism>
<keyword evidence="2" id="KW-1185">Reference proteome</keyword>
<dbReference type="Gene3D" id="1.20.1280.140">
    <property type="match status" value="1"/>
</dbReference>
<dbReference type="OrthoDB" id="3485059at2759"/>